<feature type="modified residue" description="4-aspartylphosphate" evidence="4">
    <location>
        <position position="51"/>
    </location>
</feature>
<sequence>MHILLVDDEKELVATLAERLSMRGIEADWATTGEEALAYAASRTYDLALLDIKMPRMGGLELKKKLHTLHPEMKFIFLTGHGSEEDFVTGASEAGADNYLIKPVNIQTLIAKISKALKEIPHSET</sequence>
<dbReference type="Proteomes" id="UP000288096">
    <property type="component" value="Unassembled WGS sequence"/>
</dbReference>
<name>A0A401FW79_9BACT</name>
<evidence type="ECO:0000313" key="7">
    <source>
        <dbReference type="Proteomes" id="UP000288096"/>
    </source>
</evidence>
<comment type="caution">
    <text evidence="6">The sequence shown here is derived from an EMBL/GenBank/DDBJ whole genome shotgun (WGS) entry which is preliminary data.</text>
</comment>
<feature type="domain" description="Response regulatory" evidence="5">
    <location>
        <begin position="2"/>
        <end position="117"/>
    </location>
</feature>
<dbReference type="CDD" id="cd17574">
    <property type="entry name" value="REC_OmpR"/>
    <property type="match status" value="1"/>
</dbReference>
<evidence type="ECO:0000256" key="4">
    <source>
        <dbReference type="PROSITE-ProRule" id="PRU00169"/>
    </source>
</evidence>
<dbReference type="GO" id="GO:0000976">
    <property type="term" value="F:transcription cis-regulatory region binding"/>
    <property type="evidence" value="ECO:0007669"/>
    <property type="project" value="TreeGrafter"/>
</dbReference>
<keyword evidence="7" id="KW-1185">Reference proteome</keyword>
<dbReference type="OrthoDB" id="9788090at2"/>
<keyword evidence="2" id="KW-0902">Two-component regulatory system</keyword>
<dbReference type="SUPFAM" id="SSF52172">
    <property type="entry name" value="CheY-like"/>
    <property type="match status" value="1"/>
</dbReference>
<evidence type="ECO:0000256" key="2">
    <source>
        <dbReference type="ARBA" id="ARBA00023012"/>
    </source>
</evidence>
<dbReference type="SMART" id="SM00448">
    <property type="entry name" value="REC"/>
    <property type="match status" value="1"/>
</dbReference>
<dbReference type="Gene3D" id="3.40.50.2300">
    <property type="match status" value="1"/>
</dbReference>
<dbReference type="GO" id="GO:0006355">
    <property type="term" value="P:regulation of DNA-templated transcription"/>
    <property type="evidence" value="ECO:0007669"/>
    <property type="project" value="TreeGrafter"/>
</dbReference>
<dbReference type="EMBL" id="BEXT01000001">
    <property type="protein sequence ID" value="GBC61242.1"/>
    <property type="molecule type" value="Genomic_DNA"/>
</dbReference>
<keyword evidence="3" id="KW-0238">DNA-binding</keyword>
<dbReference type="PANTHER" id="PTHR48111:SF40">
    <property type="entry name" value="PHOSPHATE REGULON TRANSCRIPTIONAL REGULATORY PROTEIN PHOB"/>
    <property type="match status" value="1"/>
</dbReference>
<accession>A0A401FW79</accession>
<evidence type="ECO:0000256" key="1">
    <source>
        <dbReference type="ARBA" id="ARBA00022553"/>
    </source>
</evidence>
<reference evidence="7" key="1">
    <citation type="submission" date="2017-11" db="EMBL/GenBank/DDBJ databases">
        <authorList>
            <person name="Watanabe M."/>
            <person name="Kojima H."/>
        </authorList>
    </citation>
    <scope>NUCLEOTIDE SEQUENCE [LARGE SCALE GENOMIC DNA]</scope>
    <source>
        <strain evidence="7">Tokyo 01</strain>
    </source>
</reference>
<organism evidence="6 7">
    <name type="scientific">Desulfonema ishimotonii</name>
    <dbReference type="NCBI Taxonomy" id="45657"/>
    <lineage>
        <taxon>Bacteria</taxon>
        <taxon>Pseudomonadati</taxon>
        <taxon>Thermodesulfobacteriota</taxon>
        <taxon>Desulfobacteria</taxon>
        <taxon>Desulfobacterales</taxon>
        <taxon>Desulfococcaceae</taxon>
        <taxon>Desulfonema</taxon>
    </lineage>
</organism>
<proteinExistence type="predicted"/>
<dbReference type="PANTHER" id="PTHR48111">
    <property type="entry name" value="REGULATOR OF RPOS"/>
    <property type="match status" value="1"/>
</dbReference>
<dbReference type="GO" id="GO:0005829">
    <property type="term" value="C:cytosol"/>
    <property type="evidence" value="ECO:0007669"/>
    <property type="project" value="TreeGrafter"/>
</dbReference>
<keyword evidence="1 4" id="KW-0597">Phosphoprotein</keyword>
<reference evidence="7" key="2">
    <citation type="submission" date="2019-01" db="EMBL/GenBank/DDBJ databases">
        <title>Genome sequence of Desulfonema ishimotonii strain Tokyo 01.</title>
        <authorList>
            <person name="Fukui M."/>
        </authorList>
    </citation>
    <scope>NUCLEOTIDE SEQUENCE [LARGE SCALE GENOMIC DNA]</scope>
    <source>
        <strain evidence="7">Tokyo 01</strain>
    </source>
</reference>
<evidence type="ECO:0000256" key="3">
    <source>
        <dbReference type="ARBA" id="ARBA00023125"/>
    </source>
</evidence>
<dbReference type="PROSITE" id="PS50110">
    <property type="entry name" value="RESPONSE_REGULATORY"/>
    <property type="match status" value="1"/>
</dbReference>
<dbReference type="GO" id="GO:0000156">
    <property type="term" value="F:phosphorelay response regulator activity"/>
    <property type="evidence" value="ECO:0007669"/>
    <property type="project" value="TreeGrafter"/>
</dbReference>
<dbReference type="GO" id="GO:0032993">
    <property type="term" value="C:protein-DNA complex"/>
    <property type="evidence" value="ECO:0007669"/>
    <property type="project" value="TreeGrafter"/>
</dbReference>
<protein>
    <submittedName>
        <fullName evidence="6">Response regulator</fullName>
    </submittedName>
</protein>
<dbReference type="AlphaFoldDB" id="A0A401FW79"/>
<dbReference type="Pfam" id="PF00072">
    <property type="entry name" value="Response_reg"/>
    <property type="match status" value="1"/>
</dbReference>
<dbReference type="InterPro" id="IPR011006">
    <property type="entry name" value="CheY-like_superfamily"/>
</dbReference>
<dbReference type="InterPro" id="IPR001789">
    <property type="entry name" value="Sig_transdc_resp-reg_receiver"/>
</dbReference>
<evidence type="ECO:0000313" key="6">
    <source>
        <dbReference type="EMBL" id="GBC61242.1"/>
    </source>
</evidence>
<evidence type="ECO:0000259" key="5">
    <source>
        <dbReference type="PROSITE" id="PS50110"/>
    </source>
</evidence>
<gene>
    <name evidence="6" type="ORF">DENIS_2202</name>
</gene>
<dbReference type="InterPro" id="IPR039420">
    <property type="entry name" value="WalR-like"/>
</dbReference>